<dbReference type="FunFam" id="1.20.1050.10:FF:000009">
    <property type="entry name" value="Glutathione S-transferase omega-1"/>
    <property type="match status" value="1"/>
</dbReference>
<evidence type="ECO:0000256" key="4">
    <source>
        <dbReference type="ARBA" id="ARBA00013060"/>
    </source>
</evidence>
<dbReference type="SFLD" id="SFLDG00358">
    <property type="entry name" value="Main_(cytGST)"/>
    <property type="match status" value="1"/>
</dbReference>
<organism evidence="13 14">
    <name type="scientific">Panagrellus redivivus</name>
    <name type="common">Microworm</name>
    <dbReference type="NCBI Taxonomy" id="6233"/>
    <lineage>
        <taxon>Eukaryota</taxon>
        <taxon>Metazoa</taxon>
        <taxon>Ecdysozoa</taxon>
        <taxon>Nematoda</taxon>
        <taxon>Chromadorea</taxon>
        <taxon>Rhabditida</taxon>
        <taxon>Tylenchina</taxon>
        <taxon>Panagrolaimomorpha</taxon>
        <taxon>Panagrolaimoidea</taxon>
        <taxon>Panagrolaimidae</taxon>
        <taxon>Panagrellus</taxon>
    </lineage>
</organism>
<evidence type="ECO:0000256" key="8">
    <source>
        <dbReference type="ARBA" id="ARBA00047960"/>
    </source>
</evidence>
<dbReference type="EC" id="1.8.5.1" evidence="2"/>
<sequence length="337" mass="37428">MVAANSTASAAICLHVITELASMLLDGSPLGANVALNSSVVNAVHAAYRTPLPPATTQKRRHPGGYGSSIGTQFNPSSTVLPTPQPYVVGSNIRGVDSKTLHPGSFEPFKAPGTIRLYSMRFCPYAERALIYIAKKGLPVEVVNVNPDKGPNWFLQKSPLGRVPTLEMGNGQIIYESDVLVQYLDEVFPDTAVLPKDSFKKAQQKILLERLSSIIQALYKFFQSNNMMMMRDTDNAVNNALRTAENLLVDNFFGGSTMGYVDIMIWPFLERLELITMNPFTQFKYFPGMHYPKMGAYIARMHAQPEIKFASRPLQQHKGYIDSFMRGSPNYDFPAFG</sequence>
<feature type="domain" description="GST C-terminal" evidence="12">
    <location>
        <begin position="197"/>
        <end position="321"/>
    </location>
</feature>
<evidence type="ECO:0000259" key="12">
    <source>
        <dbReference type="PROSITE" id="PS50405"/>
    </source>
</evidence>
<dbReference type="GO" id="GO:0006749">
    <property type="term" value="P:glutathione metabolic process"/>
    <property type="evidence" value="ECO:0007669"/>
    <property type="project" value="TreeGrafter"/>
</dbReference>
<dbReference type="SUPFAM" id="SSF47616">
    <property type="entry name" value="GST C-terminal domain-like"/>
    <property type="match status" value="1"/>
</dbReference>
<evidence type="ECO:0000256" key="7">
    <source>
        <dbReference type="ARBA" id="ARBA00032681"/>
    </source>
</evidence>
<evidence type="ECO:0000313" key="13">
    <source>
        <dbReference type="Proteomes" id="UP000492821"/>
    </source>
</evidence>
<dbReference type="PRINTS" id="PR01625">
    <property type="entry name" value="GSTRNSFRASEO"/>
</dbReference>
<dbReference type="Gene3D" id="1.20.1050.10">
    <property type="match status" value="1"/>
</dbReference>
<dbReference type="Pfam" id="PF13417">
    <property type="entry name" value="GST_N_3"/>
    <property type="match status" value="1"/>
</dbReference>
<dbReference type="Pfam" id="PF13410">
    <property type="entry name" value="GST_C_2"/>
    <property type="match status" value="1"/>
</dbReference>
<evidence type="ECO:0000313" key="14">
    <source>
        <dbReference type="WBParaSite" id="Pan_g7346.t1"/>
    </source>
</evidence>
<accession>A0A7E4W8E5</accession>
<dbReference type="PROSITE" id="PS50404">
    <property type="entry name" value="GST_NTER"/>
    <property type="match status" value="1"/>
</dbReference>
<dbReference type="GO" id="GO:0005737">
    <property type="term" value="C:cytoplasm"/>
    <property type="evidence" value="ECO:0007669"/>
    <property type="project" value="InterPro"/>
</dbReference>
<evidence type="ECO:0000256" key="5">
    <source>
        <dbReference type="ARBA" id="ARBA00023002"/>
    </source>
</evidence>
<comment type="similarity">
    <text evidence="1">Belongs to the GST superfamily. Omega family.</text>
</comment>
<protein>
    <recommendedName>
        <fullName evidence="6">Glutathione-dependent dehydroascorbate reductase</fullName>
        <ecNumber evidence="4">1.20.4.2</ecNumber>
        <ecNumber evidence="2">1.8.5.1</ecNumber>
        <ecNumber evidence="3">2.5.1.18</ecNumber>
    </recommendedName>
    <alternativeName>
        <fullName evidence="7">Monomethylarsonic acid reductase</fullName>
    </alternativeName>
</protein>
<comment type="catalytic activity">
    <reaction evidence="10">
        <text>L-dehydroascorbate + 2 glutathione = glutathione disulfide + L-ascorbate</text>
        <dbReference type="Rhea" id="RHEA:24424"/>
        <dbReference type="ChEBI" id="CHEBI:38290"/>
        <dbReference type="ChEBI" id="CHEBI:57925"/>
        <dbReference type="ChEBI" id="CHEBI:58297"/>
        <dbReference type="ChEBI" id="CHEBI:58539"/>
        <dbReference type="EC" id="1.8.5.1"/>
    </reaction>
</comment>
<feature type="domain" description="GST N-terminal" evidence="11">
    <location>
        <begin position="113"/>
        <end position="192"/>
    </location>
</feature>
<evidence type="ECO:0000256" key="1">
    <source>
        <dbReference type="ARBA" id="ARBA00011067"/>
    </source>
</evidence>
<dbReference type="GO" id="GO:0050610">
    <property type="term" value="F:methylarsonate reductase activity"/>
    <property type="evidence" value="ECO:0007669"/>
    <property type="project" value="UniProtKB-EC"/>
</dbReference>
<evidence type="ECO:0000256" key="2">
    <source>
        <dbReference type="ARBA" id="ARBA00012436"/>
    </source>
</evidence>
<keyword evidence="5" id="KW-0560">Oxidoreductase</keyword>
<keyword evidence="13" id="KW-1185">Reference proteome</keyword>
<dbReference type="InterPro" id="IPR004045">
    <property type="entry name" value="Glutathione_S-Trfase_N"/>
</dbReference>
<name>A0A7E4W8E5_PANRE</name>
<dbReference type="PROSITE" id="PS50405">
    <property type="entry name" value="GST_CTER"/>
    <property type="match status" value="1"/>
</dbReference>
<comment type="catalytic activity">
    <reaction evidence="8">
        <text>RX + glutathione = an S-substituted glutathione + a halide anion + H(+)</text>
        <dbReference type="Rhea" id="RHEA:16437"/>
        <dbReference type="ChEBI" id="CHEBI:15378"/>
        <dbReference type="ChEBI" id="CHEBI:16042"/>
        <dbReference type="ChEBI" id="CHEBI:17792"/>
        <dbReference type="ChEBI" id="CHEBI:57925"/>
        <dbReference type="ChEBI" id="CHEBI:90779"/>
        <dbReference type="EC" id="2.5.1.18"/>
    </reaction>
</comment>
<evidence type="ECO:0000256" key="6">
    <source>
        <dbReference type="ARBA" id="ARBA00032186"/>
    </source>
</evidence>
<dbReference type="InterPro" id="IPR005442">
    <property type="entry name" value="GST_omega"/>
</dbReference>
<dbReference type="Proteomes" id="UP000492821">
    <property type="component" value="Unassembled WGS sequence"/>
</dbReference>
<dbReference type="EC" id="1.20.4.2" evidence="4"/>
<dbReference type="FunFam" id="3.40.30.10:FF:000123">
    <property type="entry name" value="Glutathione transferase o1"/>
    <property type="match status" value="1"/>
</dbReference>
<evidence type="ECO:0000256" key="3">
    <source>
        <dbReference type="ARBA" id="ARBA00012452"/>
    </source>
</evidence>
<evidence type="ECO:0000259" key="11">
    <source>
        <dbReference type="PROSITE" id="PS50404"/>
    </source>
</evidence>
<dbReference type="InterPro" id="IPR050983">
    <property type="entry name" value="GST_Omega/HSP26"/>
</dbReference>
<reference evidence="14" key="2">
    <citation type="submission" date="2020-10" db="UniProtKB">
        <authorList>
            <consortium name="WormBaseParasite"/>
        </authorList>
    </citation>
    <scope>IDENTIFICATION</scope>
</reference>
<dbReference type="EC" id="2.5.1.18" evidence="3"/>
<dbReference type="SUPFAM" id="SSF52833">
    <property type="entry name" value="Thioredoxin-like"/>
    <property type="match status" value="1"/>
</dbReference>
<dbReference type="InterPro" id="IPR010987">
    <property type="entry name" value="Glutathione-S-Trfase_C-like"/>
</dbReference>
<dbReference type="PANTHER" id="PTHR43968">
    <property type="match status" value="1"/>
</dbReference>
<dbReference type="WBParaSite" id="Pan_g7346.t1">
    <property type="protein sequence ID" value="Pan_g7346.t1"/>
    <property type="gene ID" value="Pan_g7346"/>
</dbReference>
<dbReference type="AlphaFoldDB" id="A0A7E4W8E5"/>
<dbReference type="InterPro" id="IPR040079">
    <property type="entry name" value="Glutathione_S-Trfase"/>
</dbReference>
<dbReference type="GO" id="GO:0045174">
    <property type="term" value="F:glutathione dehydrogenase (ascorbate) activity"/>
    <property type="evidence" value="ECO:0007669"/>
    <property type="project" value="UniProtKB-EC"/>
</dbReference>
<dbReference type="InterPro" id="IPR036249">
    <property type="entry name" value="Thioredoxin-like_sf"/>
</dbReference>
<dbReference type="Gene3D" id="3.40.30.10">
    <property type="entry name" value="Glutaredoxin"/>
    <property type="match status" value="1"/>
</dbReference>
<comment type="catalytic activity">
    <reaction evidence="9">
        <text>methylarsonate + 2 glutathione + H(+) = methylarsonous acid + glutathione disulfide + H2O</text>
        <dbReference type="Rhea" id="RHEA:15969"/>
        <dbReference type="ChEBI" id="CHEBI:15377"/>
        <dbReference type="ChEBI" id="CHEBI:15378"/>
        <dbReference type="ChEBI" id="CHEBI:17826"/>
        <dbReference type="ChEBI" id="CHEBI:33409"/>
        <dbReference type="ChEBI" id="CHEBI:57925"/>
        <dbReference type="ChEBI" id="CHEBI:58297"/>
        <dbReference type="EC" id="1.20.4.2"/>
    </reaction>
</comment>
<dbReference type="GO" id="GO:0004364">
    <property type="term" value="F:glutathione transferase activity"/>
    <property type="evidence" value="ECO:0007669"/>
    <property type="project" value="UniProtKB-EC"/>
</dbReference>
<dbReference type="InterPro" id="IPR036282">
    <property type="entry name" value="Glutathione-S-Trfase_C_sf"/>
</dbReference>
<dbReference type="PANTHER" id="PTHR43968:SF9">
    <property type="entry name" value="GLUTATHIONE S-TRANSFERASE"/>
    <property type="match status" value="1"/>
</dbReference>
<reference evidence="13" key="1">
    <citation type="journal article" date="2013" name="Genetics">
        <title>The draft genome and transcriptome of Panagrellus redivivus are shaped by the harsh demands of a free-living lifestyle.</title>
        <authorList>
            <person name="Srinivasan J."/>
            <person name="Dillman A.R."/>
            <person name="Macchietto M.G."/>
            <person name="Heikkinen L."/>
            <person name="Lakso M."/>
            <person name="Fracchia K.M."/>
            <person name="Antoshechkin I."/>
            <person name="Mortazavi A."/>
            <person name="Wong G."/>
            <person name="Sternberg P.W."/>
        </authorList>
    </citation>
    <scope>NUCLEOTIDE SEQUENCE [LARGE SCALE GENOMIC DNA]</scope>
    <source>
        <strain evidence="13">MT8872</strain>
    </source>
</reference>
<proteinExistence type="inferred from homology"/>
<evidence type="ECO:0000256" key="10">
    <source>
        <dbReference type="ARBA" id="ARBA00049544"/>
    </source>
</evidence>
<evidence type="ECO:0000256" key="9">
    <source>
        <dbReference type="ARBA" id="ARBA00048353"/>
    </source>
</evidence>
<dbReference type="SFLD" id="SFLDS00019">
    <property type="entry name" value="Glutathione_Transferase_(cytos"/>
    <property type="match status" value="1"/>
</dbReference>